<dbReference type="EMBL" id="BJZT01000036">
    <property type="protein sequence ID" value="GEP00869.1"/>
    <property type="molecule type" value="Genomic_DNA"/>
</dbReference>
<accession>A0A512ITA1</accession>
<keyword evidence="1" id="KW-0812">Transmembrane</keyword>
<keyword evidence="1" id="KW-0472">Membrane</keyword>
<evidence type="ECO:0000313" key="2">
    <source>
        <dbReference type="EMBL" id="GEP00869.1"/>
    </source>
</evidence>
<evidence type="ECO:0000313" key="3">
    <source>
        <dbReference type="Proteomes" id="UP000321258"/>
    </source>
</evidence>
<dbReference type="InterPro" id="IPR016174">
    <property type="entry name" value="Di-haem_cyt_TM"/>
</dbReference>
<gene>
    <name evidence="2" type="ORF">MHA02_32560</name>
</gene>
<proteinExistence type="predicted"/>
<dbReference type="SUPFAM" id="SSF81342">
    <property type="entry name" value="Transmembrane di-heme cytochromes"/>
    <property type="match status" value="1"/>
</dbReference>
<protein>
    <recommendedName>
        <fullName evidence="4">Cytochrome b561 bacterial/Ni-hydrogenase domain-containing protein</fullName>
    </recommendedName>
</protein>
<dbReference type="GO" id="GO:0022904">
    <property type="term" value="P:respiratory electron transport chain"/>
    <property type="evidence" value="ECO:0007669"/>
    <property type="project" value="InterPro"/>
</dbReference>
<reference evidence="2 3" key="1">
    <citation type="submission" date="2019-07" db="EMBL/GenBank/DDBJ databases">
        <title>Whole genome shotgun sequence of Methylobacterium haplocladii NBRC 107714.</title>
        <authorList>
            <person name="Hosoyama A."/>
            <person name="Uohara A."/>
            <person name="Ohji S."/>
            <person name="Ichikawa N."/>
        </authorList>
    </citation>
    <scope>NUCLEOTIDE SEQUENCE [LARGE SCALE GENOMIC DNA]</scope>
    <source>
        <strain evidence="2 3">NBRC 107714</strain>
    </source>
</reference>
<keyword evidence="3" id="KW-1185">Reference proteome</keyword>
<keyword evidence="1" id="KW-1133">Transmembrane helix</keyword>
<sequence length="120" mass="13399">MVVLGLGWPVAHAGSVFGRGSEKGRAAWPPWSCIRPRYCRRKRKEKPLPRFRQPAARTLRETKQEVLYALSSNIHDIMAFALAGAIVLHVAAALLHEIRGDAMLGRMLGRRGPDGMTEER</sequence>
<dbReference type="AlphaFoldDB" id="A0A512ITA1"/>
<dbReference type="GO" id="GO:0016020">
    <property type="term" value="C:membrane"/>
    <property type="evidence" value="ECO:0007669"/>
    <property type="project" value="InterPro"/>
</dbReference>
<comment type="caution">
    <text evidence="2">The sequence shown here is derived from an EMBL/GenBank/DDBJ whole genome shotgun (WGS) entry which is preliminary data.</text>
</comment>
<organism evidence="2 3">
    <name type="scientific">Methylobacterium haplocladii</name>
    <dbReference type="NCBI Taxonomy" id="1176176"/>
    <lineage>
        <taxon>Bacteria</taxon>
        <taxon>Pseudomonadati</taxon>
        <taxon>Pseudomonadota</taxon>
        <taxon>Alphaproteobacteria</taxon>
        <taxon>Hyphomicrobiales</taxon>
        <taxon>Methylobacteriaceae</taxon>
        <taxon>Methylobacterium</taxon>
    </lineage>
</organism>
<dbReference type="Proteomes" id="UP000321258">
    <property type="component" value="Unassembled WGS sequence"/>
</dbReference>
<name>A0A512ITA1_9HYPH</name>
<evidence type="ECO:0008006" key="4">
    <source>
        <dbReference type="Google" id="ProtNLM"/>
    </source>
</evidence>
<evidence type="ECO:0000256" key="1">
    <source>
        <dbReference type="SAM" id="Phobius"/>
    </source>
</evidence>
<feature type="transmembrane region" description="Helical" evidence="1">
    <location>
        <begin position="77"/>
        <end position="98"/>
    </location>
</feature>